<reference evidence="1 2" key="1">
    <citation type="journal article" date="2011" name="Science">
        <title>The Selaginella genome identifies genetic changes associated with the evolution of vascular plants.</title>
        <authorList>
            <person name="Banks J.A."/>
            <person name="Nishiyama T."/>
            <person name="Hasebe M."/>
            <person name="Bowman J.L."/>
            <person name="Gribskov M."/>
            <person name="dePamphilis C."/>
            <person name="Albert V.A."/>
            <person name="Aono N."/>
            <person name="Aoyama T."/>
            <person name="Ambrose B.A."/>
            <person name="Ashton N.W."/>
            <person name="Axtell M.J."/>
            <person name="Barker E."/>
            <person name="Barker M.S."/>
            <person name="Bennetzen J.L."/>
            <person name="Bonawitz N.D."/>
            <person name="Chapple C."/>
            <person name="Cheng C."/>
            <person name="Correa L.G."/>
            <person name="Dacre M."/>
            <person name="DeBarry J."/>
            <person name="Dreyer I."/>
            <person name="Elias M."/>
            <person name="Engstrom E.M."/>
            <person name="Estelle M."/>
            <person name="Feng L."/>
            <person name="Finet C."/>
            <person name="Floyd S.K."/>
            <person name="Frommer W.B."/>
            <person name="Fujita T."/>
            <person name="Gramzow L."/>
            <person name="Gutensohn M."/>
            <person name="Harholt J."/>
            <person name="Hattori M."/>
            <person name="Heyl A."/>
            <person name="Hirai T."/>
            <person name="Hiwatashi Y."/>
            <person name="Ishikawa M."/>
            <person name="Iwata M."/>
            <person name="Karol K.G."/>
            <person name="Koehler B."/>
            <person name="Kolukisaoglu U."/>
            <person name="Kubo M."/>
            <person name="Kurata T."/>
            <person name="Lalonde S."/>
            <person name="Li K."/>
            <person name="Li Y."/>
            <person name="Litt A."/>
            <person name="Lyons E."/>
            <person name="Manning G."/>
            <person name="Maruyama T."/>
            <person name="Michael T.P."/>
            <person name="Mikami K."/>
            <person name="Miyazaki S."/>
            <person name="Morinaga S."/>
            <person name="Murata T."/>
            <person name="Mueller-Roeber B."/>
            <person name="Nelson D.R."/>
            <person name="Obara M."/>
            <person name="Oguri Y."/>
            <person name="Olmstead R.G."/>
            <person name="Onodera N."/>
            <person name="Petersen B.L."/>
            <person name="Pils B."/>
            <person name="Prigge M."/>
            <person name="Rensing S.A."/>
            <person name="Riano-Pachon D.M."/>
            <person name="Roberts A.W."/>
            <person name="Sato Y."/>
            <person name="Scheller H.V."/>
            <person name="Schulz B."/>
            <person name="Schulz C."/>
            <person name="Shakirov E.V."/>
            <person name="Shibagaki N."/>
            <person name="Shinohara N."/>
            <person name="Shippen D.E."/>
            <person name="Soerensen I."/>
            <person name="Sotooka R."/>
            <person name="Sugimoto N."/>
            <person name="Sugita M."/>
            <person name="Sumikawa N."/>
            <person name="Tanurdzic M."/>
            <person name="Theissen G."/>
            <person name="Ulvskov P."/>
            <person name="Wakazuki S."/>
            <person name="Weng J.K."/>
            <person name="Willats W.W."/>
            <person name="Wipf D."/>
            <person name="Wolf P.G."/>
            <person name="Yang L."/>
            <person name="Zimmer A.D."/>
            <person name="Zhu Q."/>
            <person name="Mitros T."/>
            <person name="Hellsten U."/>
            <person name="Loque D."/>
            <person name="Otillar R."/>
            <person name="Salamov A."/>
            <person name="Schmutz J."/>
            <person name="Shapiro H."/>
            <person name="Lindquist E."/>
            <person name="Lucas S."/>
            <person name="Rokhsar D."/>
            <person name="Grigoriev I.V."/>
        </authorList>
    </citation>
    <scope>NUCLEOTIDE SEQUENCE [LARGE SCALE GENOMIC DNA]</scope>
</reference>
<keyword evidence="2" id="KW-1185">Reference proteome</keyword>
<dbReference type="HOGENOM" id="CLU_1605528_0_0_1"/>
<gene>
    <name evidence="1" type="ORF">SELMODRAFT_408724</name>
</gene>
<name>D8R9R8_SELML</name>
<dbReference type="Gramene" id="EFJ30942">
    <property type="protein sequence ID" value="EFJ30942"/>
    <property type="gene ID" value="SELMODRAFT_408724"/>
</dbReference>
<dbReference type="InParanoid" id="D8R9R8"/>
<evidence type="ECO:0000313" key="2">
    <source>
        <dbReference type="Proteomes" id="UP000001514"/>
    </source>
</evidence>
<dbReference type="EMBL" id="GL377574">
    <property type="protein sequence ID" value="EFJ30942.1"/>
    <property type="molecule type" value="Genomic_DNA"/>
</dbReference>
<dbReference type="Proteomes" id="UP000001514">
    <property type="component" value="Unassembled WGS sequence"/>
</dbReference>
<accession>D8R9R8</accession>
<dbReference type="KEGG" id="smo:SELMODRAFT_408724"/>
<sequence length="182" mass="20886">MAKGVAKTKGPAEVDEVWDRFGRLPLAADEKGKIYAKIHDMPLSRLRSLIPSFLDDAVVAASLREEFLKKRKAVPMMKFNPDGESTMRRRIERLKRTEHVSVGFRKSKFVDWLHGSDNDPKNCDLPKEEWESAVALKEALHRVGYYRGAPLKGPKYDISIFDRDRRCYVDAEGKPLEGVDRR</sequence>
<organism evidence="2">
    <name type="scientific">Selaginella moellendorffii</name>
    <name type="common">Spikemoss</name>
    <dbReference type="NCBI Taxonomy" id="88036"/>
    <lineage>
        <taxon>Eukaryota</taxon>
        <taxon>Viridiplantae</taxon>
        <taxon>Streptophyta</taxon>
        <taxon>Embryophyta</taxon>
        <taxon>Tracheophyta</taxon>
        <taxon>Lycopodiopsida</taxon>
        <taxon>Selaginellales</taxon>
        <taxon>Selaginellaceae</taxon>
        <taxon>Selaginella</taxon>
    </lineage>
</organism>
<dbReference type="AlphaFoldDB" id="D8R9R8"/>
<protein>
    <submittedName>
        <fullName evidence="1">Uncharacterized protein</fullName>
    </submittedName>
</protein>
<evidence type="ECO:0000313" key="1">
    <source>
        <dbReference type="EMBL" id="EFJ30942.1"/>
    </source>
</evidence>
<proteinExistence type="predicted"/>